<reference evidence="2 3" key="1">
    <citation type="journal article" date="2019" name="Emerg. Microbes Infect.">
        <title>Comprehensive subspecies identification of 175 nontuberculous mycobacteria species based on 7547 genomic profiles.</title>
        <authorList>
            <person name="Matsumoto Y."/>
            <person name="Kinjo T."/>
            <person name="Motooka D."/>
            <person name="Nabeya D."/>
            <person name="Jung N."/>
            <person name="Uechi K."/>
            <person name="Horii T."/>
            <person name="Iida T."/>
            <person name="Fujita J."/>
            <person name="Nakamura S."/>
        </authorList>
    </citation>
    <scope>NUCLEOTIDE SEQUENCE [LARGE SCALE GENOMIC DNA]</scope>
    <source>
        <strain evidence="2 3">JCM 14738</strain>
    </source>
</reference>
<evidence type="ECO:0000313" key="2">
    <source>
        <dbReference type="EMBL" id="BBZ41731.1"/>
    </source>
</evidence>
<organism evidence="2 3">
    <name type="scientific">Mycobacterium conspicuum</name>
    <dbReference type="NCBI Taxonomy" id="44010"/>
    <lineage>
        <taxon>Bacteria</taxon>
        <taxon>Bacillati</taxon>
        <taxon>Actinomycetota</taxon>
        <taxon>Actinomycetes</taxon>
        <taxon>Mycobacteriales</taxon>
        <taxon>Mycobacteriaceae</taxon>
        <taxon>Mycobacterium</taxon>
    </lineage>
</organism>
<keyword evidence="3" id="KW-1185">Reference proteome</keyword>
<dbReference type="InterPro" id="IPR038332">
    <property type="entry name" value="PPE_sf"/>
</dbReference>
<dbReference type="Pfam" id="PF00300">
    <property type="entry name" value="His_Phos_1"/>
    <property type="match status" value="1"/>
</dbReference>
<dbReference type="InterPro" id="IPR029033">
    <property type="entry name" value="His_PPase_superfam"/>
</dbReference>
<gene>
    <name evidence="2" type="ORF">MCNS_47940</name>
</gene>
<evidence type="ECO:0000313" key="3">
    <source>
        <dbReference type="Proteomes" id="UP000467385"/>
    </source>
</evidence>
<accession>A0A7I7YLI6</accession>
<dbReference type="InterPro" id="IPR013078">
    <property type="entry name" value="His_Pase_superF_clade-1"/>
</dbReference>
<dbReference type="InterPro" id="IPR000084">
    <property type="entry name" value="PE-PGRS_N"/>
</dbReference>
<dbReference type="EMBL" id="AP022613">
    <property type="protein sequence ID" value="BBZ41731.1"/>
    <property type="molecule type" value="Genomic_DNA"/>
</dbReference>
<dbReference type="Gene3D" id="1.10.287.850">
    <property type="entry name" value="HP0062-like domain"/>
    <property type="match status" value="1"/>
</dbReference>
<sequence length="579" mass="56792">MSQMSGLLVVPEFLDSAAADINQIGATLGADKLAAAVPTTQIAAAAADEVSAAIAAVFGAHAKDFQSAATLAATYHEQFIRELSAAATSYAAAEANINAALQDVVVAANAVASNGFQTLVYGPVHAVGEAWINSSIGQALDPIINAPTKALLGRDLIGNGAPGTATSPNGGAGGLLFGDGGAGYNQTTGTAAGGNGGNAGLIGNGGPGGAGFGGGAGGVGGNGGGLMGNGGVGGAGSAGANGGNGGQALLFGNGGAGGAAGAGGVAGTTGYRGLVIGAGTAALTGTGGEHQSIQIDFVRHGETNSNAHEIIDTAIPGAPLNTVGLQQANTIANTLFAQGPFAGIFDSQLIRTQQTALPLEMLTGLTAQPLAGLNEINAGIFEGMGQIPGGILYILGPIAWTHALPIVAMPIPGSTNPNGLVFLQSFDGALDTMYDAALAHPIVAANGHITDVAYSSALAIETGTLMTVDNPHPLLMLTHSLPNTGVVVVDGNPEDGWTMESWDGIPVGPANLPISLFVDVRNLFEAPQVAAYGILQAALTGDPATIVDAIRYGVADVGTATIEFPFAVAQSLIDAVTGS</sequence>
<feature type="domain" description="PE" evidence="1">
    <location>
        <begin position="7"/>
        <end position="96"/>
    </location>
</feature>
<protein>
    <recommendedName>
        <fullName evidence="1">PE domain-containing protein</fullName>
    </recommendedName>
</protein>
<dbReference type="InterPro" id="IPR048996">
    <property type="entry name" value="PGRS_rpt"/>
</dbReference>
<evidence type="ECO:0000259" key="1">
    <source>
        <dbReference type="Pfam" id="PF00934"/>
    </source>
</evidence>
<dbReference type="Pfam" id="PF21526">
    <property type="entry name" value="PGRS"/>
    <property type="match status" value="1"/>
</dbReference>
<dbReference type="CDD" id="cd07067">
    <property type="entry name" value="HP_PGM_like"/>
    <property type="match status" value="1"/>
</dbReference>
<name>A0A7I7YLI6_9MYCO</name>
<dbReference type="Gene3D" id="3.40.50.1240">
    <property type="entry name" value="Phosphoglycerate mutase-like"/>
    <property type="match status" value="1"/>
</dbReference>
<dbReference type="SMART" id="SM00855">
    <property type="entry name" value="PGAM"/>
    <property type="match status" value="1"/>
</dbReference>
<dbReference type="Pfam" id="PF00934">
    <property type="entry name" value="PE"/>
    <property type="match status" value="1"/>
</dbReference>
<dbReference type="SUPFAM" id="SSF53254">
    <property type="entry name" value="Phosphoglycerate mutase-like"/>
    <property type="match status" value="1"/>
</dbReference>
<proteinExistence type="predicted"/>
<dbReference type="SUPFAM" id="SSF140459">
    <property type="entry name" value="PE/PPE dimer-like"/>
    <property type="match status" value="1"/>
</dbReference>
<dbReference type="AlphaFoldDB" id="A0A7I7YLI6"/>
<dbReference type="Proteomes" id="UP000467385">
    <property type="component" value="Chromosome"/>
</dbReference>